<dbReference type="HAMAP" id="MF_00374">
    <property type="entry name" value="Ribosomal_uL29"/>
    <property type="match status" value="1"/>
</dbReference>
<dbReference type="Pfam" id="PF00831">
    <property type="entry name" value="Ribosomal_L29"/>
    <property type="match status" value="1"/>
</dbReference>
<dbReference type="RefSeq" id="WP_075159014.1">
    <property type="nucleotide sequence ID" value="NZ_FMYQ01000027.1"/>
</dbReference>
<protein>
    <recommendedName>
        <fullName evidence="4 5">Large ribosomal subunit protein uL29</fullName>
    </recommendedName>
</protein>
<dbReference type="GO" id="GO:0022625">
    <property type="term" value="C:cytosolic large ribosomal subunit"/>
    <property type="evidence" value="ECO:0007669"/>
    <property type="project" value="TreeGrafter"/>
</dbReference>
<evidence type="ECO:0000256" key="4">
    <source>
        <dbReference type="ARBA" id="ARBA00035204"/>
    </source>
</evidence>
<dbReference type="GO" id="GO:0003735">
    <property type="term" value="F:structural constituent of ribosome"/>
    <property type="evidence" value="ECO:0007669"/>
    <property type="project" value="InterPro"/>
</dbReference>
<evidence type="ECO:0000256" key="1">
    <source>
        <dbReference type="ARBA" id="ARBA00009254"/>
    </source>
</evidence>
<dbReference type="InterPro" id="IPR050063">
    <property type="entry name" value="Ribosomal_protein_uL29"/>
</dbReference>
<evidence type="ECO:0000313" key="7">
    <source>
        <dbReference type="Proteomes" id="UP000198908"/>
    </source>
</evidence>
<dbReference type="PROSITE" id="PS00579">
    <property type="entry name" value="RIBOSOMAL_L29"/>
    <property type="match status" value="1"/>
</dbReference>
<dbReference type="Proteomes" id="UP000198908">
    <property type="component" value="Unassembled WGS sequence"/>
</dbReference>
<keyword evidence="3 5" id="KW-0687">Ribonucleoprotein</keyword>
<name>A0A1G6YC70_9BURK</name>
<dbReference type="FunFam" id="1.10.287.310:FF:000001">
    <property type="entry name" value="50S ribosomal protein L29"/>
    <property type="match status" value="1"/>
</dbReference>
<accession>A0A1G6YC70</accession>
<proteinExistence type="inferred from homology"/>
<evidence type="ECO:0000256" key="3">
    <source>
        <dbReference type="ARBA" id="ARBA00023274"/>
    </source>
</evidence>
<organism evidence="6 7">
    <name type="scientific">Paraburkholderia lycopersici</name>
    <dbReference type="NCBI Taxonomy" id="416944"/>
    <lineage>
        <taxon>Bacteria</taxon>
        <taxon>Pseudomonadati</taxon>
        <taxon>Pseudomonadota</taxon>
        <taxon>Betaproteobacteria</taxon>
        <taxon>Burkholderiales</taxon>
        <taxon>Burkholderiaceae</taxon>
        <taxon>Paraburkholderia</taxon>
    </lineage>
</organism>
<evidence type="ECO:0000256" key="2">
    <source>
        <dbReference type="ARBA" id="ARBA00022980"/>
    </source>
</evidence>
<gene>
    <name evidence="5" type="primary">rpmC</name>
    <name evidence="6" type="ORF">SAMN05421548_12795</name>
</gene>
<dbReference type="AlphaFoldDB" id="A0A1G6YC70"/>
<dbReference type="OrthoDB" id="9815192at2"/>
<reference evidence="7" key="1">
    <citation type="submission" date="2016-09" db="EMBL/GenBank/DDBJ databases">
        <authorList>
            <person name="Varghese N."/>
            <person name="Submissions S."/>
        </authorList>
    </citation>
    <scope>NUCLEOTIDE SEQUENCE [LARGE SCALE GENOMIC DNA]</scope>
    <source>
        <strain evidence="7">TNe-862</strain>
    </source>
</reference>
<dbReference type="InterPro" id="IPR018254">
    <property type="entry name" value="Ribosomal_uL29_CS"/>
</dbReference>
<dbReference type="CDD" id="cd00427">
    <property type="entry name" value="Ribosomal_L29_HIP"/>
    <property type="match status" value="1"/>
</dbReference>
<dbReference type="NCBIfam" id="TIGR00012">
    <property type="entry name" value="L29"/>
    <property type="match status" value="1"/>
</dbReference>
<comment type="similarity">
    <text evidence="1 5">Belongs to the universal ribosomal protein uL29 family.</text>
</comment>
<dbReference type="PANTHER" id="PTHR10916">
    <property type="entry name" value="60S RIBOSOMAL PROTEIN L35/50S RIBOSOMAL PROTEIN L29"/>
    <property type="match status" value="1"/>
</dbReference>
<keyword evidence="7" id="KW-1185">Reference proteome</keyword>
<dbReference type="InterPro" id="IPR001854">
    <property type="entry name" value="Ribosomal_uL29"/>
</dbReference>
<keyword evidence="2 5" id="KW-0689">Ribosomal protein</keyword>
<dbReference type="STRING" id="416944.SAMN05421548_12795"/>
<dbReference type="EMBL" id="FMYQ01000027">
    <property type="protein sequence ID" value="SDD88074.1"/>
    <property type="molecule type" value="Genomic_DNA"/>
</dbReference>
<dbReference type="Gene3D" id="1.10.287.310">
    <property type="match status" value="1"/>
</dbReference>
<dbReference type="PANTHER" id="PTHR10916:SF0">
    <property type="entry name" value="LARGE RIBOSOMAL SUBUNIT PROTEIN UL29C"/>
    <property type="match status" value="1"/>
</dbReference>
<evidence type="ECO:0000313" key="6">
    <source>
        <dbReference type="EMBL" id="SDD88074.1"/>
    </source>
</evidence>
<dbReference type="SUPFAM" id="SSF46561">
    <property type="entry name" value="Ribosomal protein L29 (L29p)"/>
    <property type="match status" value="1"/>
</dbReference>
<dbReference type="GO" id="GO:0006412">
    <property type="term" value="P:translation"/>
    <property type="evidence" value="ECO:0007669"/>
    <property type="project" value="UniProtKB-UniRule"/>
</dbReference>
<evidence type="ECO:0000256" key="5">
    <source>
        <dbReference type="HAMAP-Rule" id="MF_00374"/>
    </source>
</evidence>
<sequence length="64" mass="7335">MKASELHQKDKAALNKELSDLLKAQFGLRMQLATQQLTNTSQLKKVRRDIARVRTVLTEKANQK</sequence>
<dbReference type="InterPro" id="IPR036049">
    <property type="entry name" value="Ribosomal_uL29_sf"/>
</dbReference>